<dbReference type="InterPro" id="IPR037053">
    <property type="entry name" value="Phage_tail_collar_dom_sf"/>
</dbReference>
<proteinExistence type="predicted"/>
<accession>A0A4U1GML6</accession>
<organism evidence="2 3">
    <name type="scientific">Pedobacter hiemivivus</name>
    <dbReference type="NCBI Taxonomy" id="2530454"/>
    <lineage>
        <taxon>Bacteria</taxon>
        <taxon>Pseudomonadati</taxon>
        <taxon>Bacteroidota</taxon>
        <taxon>Sphingobacteriia</taxon>
        <taxon>Sphingobacteriales</taxon>
        <taxon>Sphingobacteriaceae</taxon>
        <taxon>Pedobacter</taxon>
    </lineage>
</organism>
<dbReference type="InterPro" id="IPR011083">
    <property type="entry name" value="Phage_tail_collar_dom"/>
</dbReference>
<sequence length="182" mass="19463">MENFIGELKIFTQQNIERIPDGWLICDGTLYDKGGKYRDLASIIGNQFGGDANRFAVPDFRGLLPIGIGPSKDSVPVTRKAGDTGGTMDNVLTEAHLLRHNHKIKVSTVPASTGVAKGAVFGTPTDPTAPKKLYFSKAPQGQYPLNAKVMGTTGGNKPISNVQPVLGVNYFIAAYGIYPSKP</sequence>
<evidence type="ECO:0000313" key="3">
    <source>
        <dbReference type="Proteomes" id="UP000309594"/>
    </source>
</evidence>
<dbReference type="RefSeq" id="WP_136879163.1">
    <property type="nucleotide sequence ID" value="NZ_SWDX01000001.1"/>
</dbReference>
<dbReference type="AlphaFoldDB" id="A0A4U1GML6"/>
<dbReference type="Pfam" id="PF07484">
    <property type="entry name" value="Collar"/>
    <property type="match status" value="1"/>
</dbReference>
<feature type="domain" description="Phage tail collar" evidence="1">
    <location>
        <begin position="19"/>
        <end position="64"/>
    </location>
</feature>
<gene>
    <name evidence="2" type="ORF">FBD94_03885</name>
</gene>
<evidence type="ECO:0000259" key="1">
    <source>
        <dbReference type="Pfam" id="PF07484"/>
    </source>
</evidence>
<reference evidence="2 3" key="1">
    <citation type="submission" date="2019-04" db="EMBL/GenBank/DDBJ databases">
        <title>Pedobacter sp. RP-1-16 sp. nov., isolated from Arctic soil.</title>
        <authorList>
            <person name="Dahal R.H."/>
            <person name="Kim D.-U."/>
        </authorList>
    </citation>
    <scope>NUCLEOTIDE SEQUENCE [LARGE SCALE GENOMIC DNA]</scope>
    <source>
        <strain evidence="2 3">RP-1-16</strain>
    </source>
</reference>
<name>A0A4U1GML6_9SPHI</name>
<evidence type="ECO:0000313" key="2">
    <source>
        <dbReference type="EMBL" id="TKC65687.1"/>
    </source>
</evidence>
<dbReference type="SUPFAM" id="SSF88874">
    <property type="entry name" value="Receptor-binding domain of short tail fibre protein gp12"/>
    <property type="match status" value="1"/>
</dbReference>
<dbReference type="EMBL" id="SWDX01000001">
    <property type="protein sequence ID" value="TKC65687.1"/>
    <property type="molecule type" value="Genomic_DNA"/>
</dbReference>
<protein>
    <recommendedName>
        <fullName evidence="1">Phage tail collar domain-containing protein</fullName>
    </recommendedName>
</protein>
<dbReference type="Proteomes" id="UP000309594">
    <property type="component" value="Unassembled WGS sequence"/>
</dbReference>
<dbReference type="Gene3D" id="3.90.1340.10">
    <property type="entry name" value="Phage tail collar domain"/>
    <property type="match status" value="1"/>
</dbReference>
<comment type="caution">
    <text evidence="2">The sequence shown here is derived from an EMBL/GenBank/DDBJ whole genome shotgun (WGS) entry which is preliminary data.</text>
</comment>